<name>A0A4R5ET38_9RHOB</name>
<dbReference type="Proteomes" id="UP000294662">
    <property type="component" value="Unassembled WGS sequence"/>
</dbReference>
<dbReference type="EMBL" id="SMFP01000006">
    <property type="protein sequence ID" value="TDE37857.1"/>
    <property type="molecule type" value="Genomic_DNA"/>
</dbReference>
<dbReference type="PANTHER" id="PTHR21496:SF0">
    <property type="entry name" value="RIESKE DOMAIN-CONTAINING PROTEIN"/>
    <property type="match status" value="1"/>
</dbReference>
<proteinExistence type="inferred from homology"/>
<dbReference type="PROSITE" id="PS51296">
    <property type="entry name" value="RIESKE"/>
    <property type="match status" value="1"/>
</dbReference>
<evidence type="ECO:0000313" key="8">
    <source>
        <dbReference type="EMBL" id="TDE37857.1"/>
    </source>
</evidence>
<dbReference type="GO" id="GO:0046872">
    <property type="term" value="F:metal ion binding"/>
    <property type="evidence" value="ECO:0007669"/>
    <property type="project" value="UniProtKB-KW"/>
</dbReference>
<keyword evidence="4" id="KW-0411">Iron-sulfur</keyword>
<sequence length="102" mass="10964">MTDWTDVAAVEDVPDEDVLGVVADGLRIALFRLEGEIFALHDLCSHGQAFLSDGFVEDGCVECPLHQGLIDIRTGAARSAPITEAVRSFPTRVIGDRVEVGL</sequence>
<keyword evidence="3" id="KW-0408">Iron</keyword>
<evidence type="ECO:0000256" key="2">
    <source>
        <dbReference type="ARBA" id="ARBA00022723"/>
    </source>
</evidence>
<accession>A0A4R5ET38</accession>
<dbReference type="AlphaFoldDB" id="A0A4R5ET38"/>
<dbReference type="Pfam" id="PF00355">
    <property type="entry name" value="Rieske"/>
    <property type="match status" value="1"/>
</dbReference>
<protein>
    <submittedName>
        <fullName evidence="8">Non-heme iron oxygenase ferredoxin subunit</fullName>
    </submittedName>
</protein>
<dbReference type="PANTHER" id="PTHR21496">
    <property type="entry name" value="FERREDOXIN-RELATED"/>
    <property type="match status" value="1"/>
</dbReference>
<comment type="cofactor">
    <cofactor evidence="5">
        <name>[2Fe-2S] cluster</name>
        <dbReference type="ChEBI" id="CHEBI:190135"/>
    </cofactor>
</comment>
<dbReference type="NCBIfam" id="NF041683">
    <property type="entry name" value="ant_diox_AndAb"/>
    <property type="match status" value="1"/>
</dbReference>
<evidence type="ECO:0000256" key="4">
    <source>
        <dbReference type="ARBA" id="ARBA00023014"/>
    </source>
</evidence>
<dbReference type="InterPro" id="IPR017941">
    <property type="entry name" value="Rieske_2Fe-2S"/>
</dbReference>
<evidence type="ECO:0000259" key="7">
    <source>
        <dbReference type="PROSITE" id="PS51296"/>
    </source>
</evidence>
<evidence type="ECO:0000256" key="1">
    <source>
        <dbReference type="ARBA" id="ARBA00022714"/>
    </source>
</evidence>
<dbReference type="SUPFAM" id="SSF50022">
    <property type="entry name" value="ISP domain"/>
    <property type="match status" value="1"/>
</dbReference>
<dbReference type="RefSeq" id="WP_132829077.1">
    <property type="nucleotide sequence ID" value="NZ_SMFP01000006.1"/>
</dbReference>
<keyword evidence="2" id="KW-0479">Metal-binding</keyword>
<dbReference type="Gene3D" id="2.102.10.10">
    <property type="entry name" value="Rieske [2Fe-2S] iron-sulphur domain"/>
    <property type="match status" value="1"/>
</dbReference>
<evidence type="ECO:0000313" key="9">
    <source>
        <dbReference type="Proteomes" id="UP000294662"/>
    </source>
</evidence>
<keyword evidence="9" id="KW-1185">Reference proteome</keyword>
<comment type="caution">
    <text evidence="8">The sequence shown here is derived from an EMBL/GenBank/DDBJ whole genome shotgun (WGS) entry which is preliminary data.</text>
</comment>
<gene>
    <name evidence="8" type="ORF">E1B25_10535</name>
</gene>
<dbReference type="GO" id="GO:0051537">
    <property type="term" value="F:2 iron, 2 sulfur cluster binding"/>
    <property type="evidence" value="ECO:0007669"/>
    <property type="project" value="UniProtKB-KW"/>
</dbReference>
<dbReference type="OrthoDB" id="9794175at2"/>
<feature type="domain" description="Rieske" evidence="7">
    <location>
        <begin position="4"/>
        <end position="100"/>
    </location>
</feature>
<organism evidence="8 9">
    <name type="scientific">Antarcticimicrobium sediminis</name>
    <dbReference type="NCBI Taxonomy" id="2546227"/>
    <lineage>
        <taxon>Bacteria</taxon>
        <taxon>Pseudomonadati</taxon>
        <taxon>Pseudomonadota</taxon>
        <taxon>Alphaproteobacteria</taxon>
        <taxon>Rhodobacterales</taxon>
        <taxon>Paracoccaceae</taxon>
        <taxon>Antarcticimicrobium</taxon>
    </lineage>
</organism>
<evidence type="ECO:0000256" key="3">
    <source>
        <dbReference type="ARBA" id="ARBA00023004"/>
    </source>
</evidence>
<reference evidence="8 9" key="1">
    <citation type="submission" date="2019-03" db="EMBL/GenBank/DDBJ databases">
        <authorList>
            <person name="Zhang S."/>
        </authorList>
    </citation>
    <scope>NUCLEOTIDE SEQUENCE [LARGE SCALE GENOMIC DNA]</scope>
    <source>
        <strain evidence="8 9">S4J41</strain>
    </source>
</reference>
<keyword evidence="1" id="KW-0001">2Fe-2S</keyword>
<evidence type="ECO:0000256" key="5">
    <source>
        <dbReference type="ARBA" id="ARBA00034078"/>
    </source>
</evidence>
<dbReference type="InterPro" id="IPR036922">
    <property type="entry name" value="Rieske_2Fe-2S_sf"/>
</dbReference>
<dbReference type="CDD" id="cd03528">
    <property type="entry name" value="Rieske_RO_ferredoxin"/>
    <property type="match status" value="1"/>
</dbReference>
<evidence type="ECO:0000256" key="6">
    <source>
        <dbReference type="ARBA" id="ARBA00038001"/>
    </source>
</evidence>
<comment type="similarity">
    <text evidence="6">Belongs to the bacterial ring-hydroxylating dioxygenase ferredoxin component family.</text>
</comment>